<accession>A0ABN7AHR1</accession>
<dbReference type="Proteomes" id="UP001307889">
    <property type="component" value="Chromosome 3"/>
</dbReference>
<protein>
    <submittedName>
        <fullName evidence="1">Uncharacterized protein</fullName>
    </submittedName>
</protein>
<name>A0ABN7AHR1_9HEMI</name>
<dbReference type="EMBL" id="AP028911">
    <property type="protein sequence ID" value="BES91797.1"/>
    <property type="molecule type" value="Genomic_DNA"/>
</dbReference>
<organism evidence="1 2">
    <name type="scientific">Nesidiocoris tenuis</name>
    <dbReference type="NCBI Taxonomy" id="355587"/>
    <lineage>
        <taxon>Eukaryota</taxon>
        <taxon>Metazoa</taxon>
        <taxon>Ecdysozoa</taxon>
        <taxon>Arthropoda</taxon>
        <taxon>Hexapoda</taxon>
        <taxon>Insecta</taxon>
        <taxon>Pterygota</taxon>
        <taxon>Neoptera</taxon>
        <taxon>Paraneoptera</taxon>
        <taxon>Hemiptera</taxon>
        <taxon>Heteroptera</taxon>
        <taxon>Panheteroptera</taxon>
        <taxon>Cimicomorpha</taxon>
        <taxon>Miridae</taxon>
        <taxon>Dicyphina</taxon>
        <taxon>Nesidiocoris</taxon>
    </lineage>
</organism>
<sequence>MGSGVAKKKTIESDLRDLYRQKARLLYSSRSRCVQQETAPPSTAAESSRLHAKEEFLVILAFLMSDFFPRYPISNDFLEADCRKRMFVRY</sequence>
<keyword evidence="2" id="KW-1185">Reference proteome</keyword>
<reference evidence="1 2" key="1">
    <citation type="submission" date="2023-09" db="EMBL/GenBank/DDBJ databases">
        <title>Nesidiocoris tenuis whole genome shotgun sequence.</title>
        <authorList>
            <person name="Shibata T."/>
            <person name="Shimoda M."/>
            <person name="Kobayashi T."/>
            <person name="Uehara T."/>
        </authorList>
    </citation>
    <scope>NUCLEOTIDE SEQUENCE [LARGE SCALE GENOMIC DNA]</scope>
    <source>
        <strain evidence="1 2">Japan</strain>
    </source>
</reference>
<gene>
    <name evidence="1" type="ORF">NTJ_04605</name>
</gene>
<evidence type="ECO:0000313" key="2">
    <source>
        <dbReference type="Proteomes" id="UP001307889"/>
    </source>
</evidence>
<evidence type="ECO:0000313" key="1">
    <source>
        <dbReference type="EMBL" id="BES91797.1"/>
    </source>
</evidence>
<proteinExistence type="predicted"/>